<gene>
    <name evidence="1" type="ORF">MAR_001219</name>
</gene>
<evidence type="ECO:0000313" key="1">
    <source>
        <dbReference type="EMBL" id="WAR19381.1"/>
    </source>
</evidence>
<dbReference type="EMBL" id="CP111022">
    <property type="protein sequence ID" value="WAR19381.1"/>
    <property type="molecule type" value="Genomic_DNA"/>
</dbReference>
<feature type="non-terminal residue" evidence="1">
    <location>
        <position position="101"/>
    </location>
</feature>
<organism evidence="1 2">
    <name type="scientific">Mya arenaria</name>
    <name type="common">Soft-shell clam</name>
    <dbReference type="NCBI Taxonomy" id="6604"/>
    <lineage>
        <taxon>Eukaryota</taxon>
        <taxon>Metazoa</taxon>
        <taxon>Spiralia</taxon>
        <taxon>Lophotrochozoa</taxon>
        <taxon>Mollusca</taxon>
        <taxon>Bivalvia</taxon>
        <taxon>Autobranchia</taxon>
        <taxon>Heteroconchia</taxon>
        <taxon>Euheterodonta</taxon>
        <taxon>Imparidentia</taxon>
        <taxon>Neoheterodontei</taxon>
        <taxon>Myida</taxon>
        <taxon>Myoidea</taxon>
        <taxon>Myidae</taxon>
        <taxon>Mya</taxon>
    </lineage>
</organism>
<reference evidence="1" key="1">
    <citation type="submission" date="2022-11" db="EMBL/GenBank/DDBJ databases">
        <title>Centuries of genome instability and evolution in soft-shell clam transmissible cancer (bioRxiv).</title>
        <authorList>
            <person name="Hart S.F.M."/>
            <person name="Yonemitsu M.A."/>
            <person name="Giersch R.M."/>
            <person name="Beal B.F."/>
            <person name="Arriagada G."/>
            <person name="Davis B.W."/>
            <person name="Ostrander E.A."/>
            <person name="Goff S.P."/>
            <person name="Metzger M.J."/>
        </authorList>
    </citation>
    <scope>NUCLEOTIDE SEQUENCE</scope>
    <source>
        <strain evidence="1">MELC-2E11</strain>
        <tissue evidence="1">Siphon/mantle</tissue>
    </source>
</reference>
<protein>
    <submittedName>
        <fullName evidence="1">Uncharacterized protein</fullName>
    </submittedName>
</protein>
<accession>A0ABY7FEK1</accession>
<sequence length="101" mass="11599">MKGLVLRHLGNATRCRIIDKSCTFSLDVSGLLPLLYNVLREKFKATVGRTDLFTRVLFTDCGISKIVVSLLTPAFVCKVFIKERLRRLYKPYEEGQTCEQR</sequence>
<dbReference type="Proteomes" id="UP001164746">
    <property type="component" value="Chromosome 11"/>
</dbReference>
<proteinExistence type="predicted"/>
<name>A0ABY7FEK1_MYAAR</name>
<keyword evidence="2" id="KW-1185">Reference proteome</keyword>
<evidence type="ECO:0000313" key="2">
    <source>
        <dbReference type="Proteomes" id="UP001164746"/>
    </source>
</evidence>